<feature type="transmembrane region" description="Helical" evidence="1">
    <location>
        <begin position="23"/>
        <end position="45"/>
    </location>
</feature>
<evidence type="ECO:0000313" key="3">
    <source>
        <dbReference type="Proteomes" id="UP000034516"/>
    </source>
</evidence>
<gene>
    <name evidence="2" type="ORF">UV02_C0012G0005</name>
</gene>
<feature type="transmembrane region" description="Helical" evidence="1">
    <location>
        <begin position="117"/>
        <end position="137"/>
    </location>
</feature>
<dbReference type="AlphaFoldDB" id="A0A0G0Z136"/>
<feature type="transmembrane region" description="Helical" evidence="1">
    <location>
        <begin position="93"/>
        <end position="111"/>
    </location>
</feature>
<keyword evidence="1" id="KW-0472">Membrane</keyword>
<evidence type="ECO:0000313" key="2">
    <source>
        <dbReference type="EMBL" id="KKS42517.1"/>
    </source>
</evidence>
<keyword evidence="1" id="KW-0812">Transmembrane</keyword>
<comment type="caution">
    <text evidence="2">The sequence shown here is derived from an EMBL/GenBank/DDBJ whole genome shotgun (WGS) entry which is preliminary data.</text>
</comment>
<organism evidence="2 3">
    <name type="scientific">Candidatus Kuenenbacteria bacterium GW2011_GWA2_42_15</name>
    <dbReference type="NCBI Taxonomy" id="1618677"/>
    <lineage>
        <taxon>Bacteria</taxon>
        <taxon>Candidatus Kueneniibacteriota</taxon>
    </lineage>
</organism>
<reference evidence="2 3" key="1">
    <citation type="journal article" date="2015" name="Nature">
        <title>rRNA introns, odd ribosomes, and small enigmatic genomes across a large radiation of phyla.</title>
        <authorList>
            <person name="Brown C.T."/>
            <person name="Hug L.A."/>
            <person name="Thomas B.C."/>
            <person name="Sharon I."/>
            <person name="Castelle C.J."/>
            <person name="Singh A."/>
            <person name="Wilkins M.J."/>
            <person name="Williams K.H."/>
            <person name="Banfield J.F."/>
        </authorList>
    </citation>
    <scope>NUCLEOTIDE SEQUENCE [LARGE SCALE GENOMIC DNA]</scope>
</reference>
<dbReference type="EMBL" id="LCCW01000012">
    <property type="protein sequence ID" value="KKS42517.1"/>
    <property type="molecule type" value="Genomic_DNA"/>
</dbReference>
<dbReference type="Proteomes" id="UP000034516">
    <property type="component" value="Unassembled WGS sequence"/>
</dbReference>
<keyword evidence="1" id="KW-1133">Transmembrane helix</keyword>
<name>A0A0G0Z136_9BACT</name>
<evidence type="ECO:0000256" key="1">
    <source>
        <dbReference type="SAM" id="Phobius"/>
    </source>
</evidence>
<sequence length="154" mass="17844">MPKQGNNAKIQADNQETMSLKKYLFLMVLATVLCWAAWLFVLFFINPKGAGIVGLTFFYLSLFLGLLGMFSVLGFAVRYLFKRTEFTYRQVKAAFRQGAMFSLLLTSSLFLQSQRLLVWWNMILFVALLAVVEYFFLSEEERKYGVGIEKQEEQ</sequence>
<protein>
    <submittedName>
        <fullName evidence="2">Uncharacterized protein</fullName>
    </submittedName>
</protein>
<feature type="transmembrane region" description="Helical" evidence="1">
    <location>
        <begin position="57"/>
        <end position="81"/>
    </location>
</feature>
<proteinExistence type="predicted"/>
<accession>A0A0G0Z136</accession>